<sequence length="122" mass="13147">MGGGPDWAEPGHKRRKSSEDDSEEDEGDLLQRTGNFISASTSLPGGILKMKDCRPASAKRPTTARISSVQVHPGAQALVLSGLTKAFSLFQGDGKTNAKIQSIYLEKFPIFKSCFSANGRDF</sequence>
<accession>A0AAW0IET5</accession>
<keyword evidence="2" id="KW-0698">rRNA processing</keyword>
<comment type="caution">
    <text evidence="7">The sequence shown here is derived from an EMBL/GenBank/DDBJ whole genome shotgun (WGS) entry which is preliminary data.</text>
</comment>
<evidence type="ECO:0000256" key="6">
    <source>
        <dbReference type="SAM" id="MobiDB-lite"/>
    </source>
</evidence>
<organism evidence="7 8">
    <name type="scientific">Myodes glareolus</name>
    <name type="common">Bank vole</name>
    <name type="synonym">Clethrionomys glareolus</name>
    <dbReference type="NCBI Taxonomy" id="447135"/>
    <lineage>
        <taxon>Eukaryota</taxon>
        <taxon>Metazoa</taxon>
        <taxon>Chordata</taxon>
        <taxon>Craniata</taxon>
        <taxon>Vertebrata</taxon>
        <taxon>Euteleostomi</taxon>
        <taxon>Mammalia</taxon>
        <taxon>Eutheria</taxon>
        <taxon>Euarchontoglires</taxon>
        <taxon>Glires</taxon>
        <taxon>Rodentia</taxon>
        <taxon>Myomorpha</taxon>
        <taxon>Muroidea</taxon>
        <taxon>Cricetidae</taxon>
        <taxon>Arvicolinae</taxon>
        <taxon>Myodes</taxon>
    </lineage>
</organism>
<evidence type="ECO:0000313" key="7">
    <source>
        <dbReference type="EMBL" id="KAK7812888.1"/>
    </source>
</evidence>
<dbReference type="InterPro" id="IPR045161">
    <property type="entry name" value="Utp18"/>
</dbReference>
<evidence type="ECO:0000256" key="4">
    <source>
        <dbReference type="ARBA" id="ARBA00022737"/>
    </source>
</evidence>
<protein>
    <submittedName>
        <fullName evidence="7">Uncharacterized protein</fullName>
    </submittedName>
</protein>
<keyword evidence="3" id="KW-0853">WD repeat</keyword>
<dbReference type="Gene3D" id="2.130.10.10">
    <property type="entry name" value="YVTN repeat-like/Quinoprotein amine dehydrogenase"/>
    <property type="match status" value="1"/>
</dbReference>
<dbReference type="GO" id="GO:0006364">
    <property type="term" value="P:rRNA processing"/>
    <property type="evidence" value="ECO:0007669"/>
    <property type="project" value="UniProtKB-KW"/>
</dbReference>
<gene>
    <name evidence="7" type="ORF">U0070_000996</name>
</gene>
<evidence type="ECO:0000256" key="3">
    <source>
        <dbReference type="ARBA" id="ARBA00022574"/>
    </source>
</evidence>
<dbReference type="PANTHER" id="PTHR18359">
    <property type="entry name" value="WD-REPEAT PROTEIN-RELATED"/>
    <property type="match status" value="1"/>
</dbReference>
<evidence type="ECO:0000256" key="2">
    <source>
        <dbReference type="ARBA" id="ARBA00022552"/>
    </source>
</evidence>
<dbReference type="InterPro" id="IPR015943">
    <property type="entry name" value="WD40/YVTN_repeat-like_dom_sf"/>
</dbReference>
<dbReference type="PANTHER" id="PTHR18359:SF0">
    <property type="entry name" value="U3 SMALL NUCLEOLAR RNA-ASSOCIATED PROTEIN 18 HOMOLOG"/>
    <property type="match status" value="1"/>
</dbReference>
<dbReference type="Proteomes" id="UP001488838">
    <property type="component" value="Unassembled WGS sequence"/>
</dbReference>
<evidence type="ECO:0000256" key="1">
    <source>
        <dbReference type="ARBA" id="ARBA00004604"/>
    </source>
</evidence>
<dbReference type="AlphaFoldDB" id="A0AAW0IET5"/>
<name>A0AAW0IET5_MYOGA</name>
<dbReference type="GO" id="GO:0034388">
    <property type="term" value="C:Pwp2p-containing subcomplex of 90S preribosome"/>
    <property type="evidence" value="ECO:0007669"/>
    <property type="project" value="TreeGrafter"/>
</dbReference>
<dbReference type="EMBL" id="JBBHLL010000142">
    <property type="protein sequence ID" value="KAK7812888.1"/>
    <property type="molecule type" value="Genomic_DNA"/>
</dbReference>
<keyword evidence="4" id="KW-0677">Repeat</keyword>
<reference evidence="7 8" key="1">
    <citation type="journal article" date="2023" name="bioRxiv">
        <title>Conserved and derived expression patterns and positive selection on dental genes reveal complex evolutionary context of ever-growing rodent molars.</title>
        <authorList>
            <person name="Calamari Z.T."/>
            <person name="Song A."/>
            <person name="Cohen E."/>
            <person name="Akter M."/>
            <person name="Roy R.D."/>
            <person name="Hallikas O."/>
            <person name="Christensen M.M."/>
            <person name="Li P."/>
            <person name="Marangoni P."/>
            <person name="Jernvall J."/>
            <person name="Klein O.D."/>
        </authorList>
    </citation>
    <scope>NUCLEOTIDE SEQUENCE [LARGE SCALE GENOMIC DNA]</scope>
    <source>
        <strain evidence="7">V071</strain>
    </source>
</reference>
<keyword evidence="5" id="KW-0539">Nucleus</keyword>
<keyword evidence="8" id="KW-1185">Reference proteome</keyword>
<comment type="subcellular location">
    <subcellularLocation>
        <location evidence="1">Nucleus</location>
        <location evidence="1">Nucleolus</location>
    </subcellularLocation>
</comment>
<feature type="region of interest" description="Disordered" evidence="6">
    <location>
        <begin position="1"/>
        <end position="28"/>
    </location>
</feature>
<evidence type="ECO:0000256" key="5">
    <source>
        <dbReference type="ARBA" id="ARBA00023242"/>
    </source>
</evidence>
<evidence type="ECO:0000313" key="8">
    <source>
        <dbReference type="Proteomes" id="UP001488838"/>
    </source>
</evidence>
<dbReference type="GO" id="GO:0032040">
    <property type="term" value="C:small-subunit processome"/>
    <property type="evidence" value="ECO:0007669"/>
    <property type="project" value="TreeGrafter"/>
</dbReference>
<proteinExistence type="predicted"/>